<organism evidence="2 3">
    <name type="scientific">Blastococcus brunescens</name>
    <dbReference type="NCBI Taxonomy" id="1564165"/>
    <lineage>
        <taxon>Bacteria</taxon>
        <taxon>Bacillati</taxon>
        <taxon>Actinomycetota</taxon>
        <taxon>Actinomycetes</taxon>
        <taxon>Geodermatophilales</taxon>
        <taxon>Geodermatophilaceae</taxon>
        <taxon>Blastococcus</taxon>
    </lineage>
</organism>
<feature type="region of interest" description="Disordered" evidence="1">
    <location>
        <begin position="1"/>
        <end position="48"/>
    </location>
</feature>
<dbReference type="Proteomes" id="UP001324287">
    <property type="component" value="Chromosome"/>
</dbReference>
<sequence length="90" mass="9046">MRTPATTASVDHDRPVRRRTAPTSRPSTRRTGTAISSQALPSNCPPEKAKAARAKMAGANALISPSTAAAMAGTGGVRLTDAEVGCTGGA</sequence>
<gene>
    <name evidence="2" type="ORF">U6N30_11840</name>
</gene>
<name>A0ABZ1B5P4_9ACTN</name>
<evidence type="ECO:0000313" key="2">
    <source>
        <dbReference type="EMBL" id="WRL66132.1"/>
    </source>
</evidence>
<reference evidence="2 3" key="1">
    <citation type="submission" date="2023-12" db="EMBL/GenBank/DDBJ databases">
        <title>Blastococcus brunescens sp. nov., an actonobacterium isolated from sandstone collected in sahara desert.</title>
        <authorList>
            <person name="Gtari M."/>
            <person name="Ghodhbane F."/>
        </authorList>
    </citation>
    <scope>NUCLEOTIDE SEQUENCE [LARGE SCALE GENOMIC DNA]</scope>
    <source>
        <strain evidence="2 3">BMG 8361</strain>
    </source>
</reference>
<evidence type="ECO:0000313" key="3">
    <source>
        <dbReference type="Proteomes" id="UP001324287"/>
    </source>
</evidence>
<proteinExistence type="predicted"/>
<dbReference type="RefSeq" id="WP_324277449.1">
    <property type="nucleotide sequence ID" value="NZ_CP141261.1"/>
</dbReference>
<dbReference type="EMBL" id="CP141261">
    <property type="protein sequence ID" value="WRL66132.1"/>
    <property type="molecule type" value="Genomic_DNA"/>
</dbReference>
<evidence type="ECO:0000256" key="1">
    <source>
        <dbReference type="SAM" id="MobiDB-lite"/>
    </source>
</evidence>
<feature type="compositionally biased region" description="Low complexity" evidence="1">
    <location>
        <begin position="21"/>
        <end position="34"/>
    </location>
</feature>
<accession>A0ABZ1B5P4</accession>
<keyword evidence="3" id="KW-1185">Reference proteome</keyword>
<protein>
    <submittedName>
        <fullName evidence="2">Uncharacterized protein</fullName>
    </submittedName>
</protein>